<dbReference type="InterPro" id="IPR025409">
    <property type="entry name" value="DUF4303"/>
</dbReference>
<dbReference type="Pfam" id="PF14136">
    <property type="entry name" value="DUF4303"/>
    <property type="match status" value="1"/>
</dbReference>
<accession>A0AAW6URJ5</accession>
<protein>
    <submittedName>
        <fullName evidence="1">DUF4303 domain-containing protein</fullName>
    </submittedName>
</protein>
<evidence type="ECO:0000313" key="2">
    <source>
        <dbReference type="Proteomes" id="UP001241935"/>
    </source>
</evidence>
<name>A0AAW6URJ5_9GAMM</name>
<proteinExistence type="predicted"/>
<dbReference type="AlphaFoldDB" id="A0AAW6URJ5"/>
<dbReference type="EMBL" id="JASKNE010000001">
    <property type="protein sequence ID" value="MDK1684288.1"/>
    <property type="molecule type" value="Genomic_DNA"/>
</dbReference>
<reference evidence="1" key="1">
    <citation type="submission" date="2023-04" db="EMBL/GenBank/DDBJ databases">
        <title>The environmental microbiomes in feedlot watering bowls are a reservoir of florfenicol resistance for bovine respiratory disease pathogens.</title>
        <authorList>
            <person name="Kos D.W."/>
            <person name="Ruzzini A.C."/>
            <person name="Schreiner B."/>
            <person name="Jelinski M.D."/>
        </authorList>
    </citation>
    <scope>NUCLEOTIDE SEQUENCE</scope>
    <source>
        <strain evidence="1">WB3</strain>
    </source>
</reference>
<organism evidence="1 2">
    <name type="scientific">Acinetobacter terrestris</name>
    <dbReference type="NCBI Taxonomy" id="2529843"/>
    <lineage>
        <taxon>Bacteria</taxon>
        <taxon>Pseudomonadati</taxon>
        <taxon>Pseudomonadota</taxon>
        <taxon>Gammaproteobacteria</taxon>
        <taxon>Moraxellales</taxon>
        <taxon>Moraxellaceae</taxon>
        <taxon>Acinetobacter</taxon>
        <taxon>Acinetobacter Taxon 24</taxon>
    </lineage>
</organism>
<evidence type="ECO:0000313" key="1">
    <source>
        <dbReference type="EMBL" id="MDK1684288.1"/>
    </source>
</evidence>
<dbReference type="RefSeq" id="WP_284067254.1">
    <property type="nucleotide sequence ID" value="NZ_JASKNE010000001.1"/>
</dbReference>
<sequence>MLEHIPLLKGALIEAFYPLYDQYNEDQIYACALVFNEYLRMDDLAVSTIRSLFAEHEDPLQYLSEQDKWQVTKWRYRAHSSAENRFAQFKLILADYFKKTHAFGHPMLEHNHGNAQNNLDLVIAAFQQAKQAFVHSYGLDTHNIVFFIHIPHQPQVAIHSAQCLNSGSPLLDDFIQHHSPKAAPQNLGSKQKLSQADKDLLVDLAQMTEVEPYDYLHIAQQAYLLTLESAFIDSNPYIQKLIQTIAAMDCGIKDGCALEKNEILERIEQFYHASHNLTLSKPNPFSDIP</sequence>
<gene>
    <name evidence="1" type="ORF">QOR41_10670</name>
</gene>
<comment type="caution">
    <text evidence="1">The sequence shown here is derived from an EMBL/GenBank/DDBJ whole genome shotgun (WGS) entry which is preliminary data.</text>
</comment>
<dbReference type="Proteomes" id="UP001241935">
    <property type="component" value="Unassembled WGS sequence"/>
</dbReference>